<dbReference type="SUPFAM" id="SSF56112">
    <property type="entry name" value="Protein kinase-like (PK-like)"/>
    <property type="match status" value="1"/>
</dbReference>
<protein>
    <submittedName>
        <fullName evidence="2">Phosphotransferase</fullName>
    </submittedName>
</protein>
<accession>A0ABW3CTL2</accession>
<dbReference type="InterPro" id="IPR002575">
    <property type="entry name" value="Aminoglycoside_PTrfase"/>
</dbReference>
<comment type="caution">
    <text evidence="2">The sequence shown here is derived from an EMBL/GenBank/DDBJ whole genome shotgun (WGS) entry which is preliminary data.</text>
</comment>
<dbReference type="Gene3D" id="3.90.1200.10">
    <property type="match status" value="1"/>
</dbReference>
<keyword evidence="3" id="KW-1185">Reference proteome</keyword>
<name>A0ABW3CTL2_9ACTN</name>
<evidence type="ECO:0000313" key="3">
    <source>
        <dbReference type="Proteomes" id="UP001597083"/>
    </source>
</evidence>
<gene>
    <name evidence="2" type="ORF">ACFQ07_32060</name>
</gene>
<dbReference type="InterPro" id="IPR011009">
    <property type="entry name" value="Kinase-like_dom_sf"/>
</dbReference>
<dbReference type="Proteomes" id="UP001597083">
    <property type="component" value="Unassembled WGS sequence"/>
</dbReference>
<proteinExistence type="predicted"/>
<evidence type="ECO:0000313" key="2">
    <source>
        <dbReference type="EMBL" id="MFD0856909.1"/>
    </source>
</evidence>
<reference evidence="3" key="1">
    <citation type="journal article" date="2019" name="Int. J. Syst. Evol. Microbiol.">
        <title>The Global Catalogue of Microorganisms (GCM) 10K type strain sequencing project: providing services to taxonomists for standard genome sequencing and annotation.</title>
        <authorList>
            <consortium name="The Broad Institute Genomics Platform"/>
            <consortium name="The Broad Institute Genome Sequencing Center for Infectious Disease"/>
            <person name="Wu L."/>
            <person name="Ma J."/>
        </authorList>
    </citation>
    <scope>NUCLEOTIDE SEQUENCE [LARGE SCALE GENOMIC DNA]</scope>
    <source>
        <strain evidence="3">JCM 31696</strain>
    </source>
</reference>
<evidence type="ECO:0000259" key="1">
    <source>
        <dbReference type="Pfam" id="PF01636"/>
    </source>
</evidence>
<dbReference type="Pfam" id="PF01636">
    <property type="entry name" value="APH"/>
    <property type="match status" value="1"/>
</dbReference>
<dbReference type="EMBL" id="JBHTIR010004298">
    <property type="protein sequence ID" value="MFD0856909.1"/>
    <property type="molecule type" value="Genomic_DNA"/>
</dbReference>
<feature type="domain" description="Aminoglycoside phosphotransferase" evidence="1">
    <location>
        <begin position="23"/>
        <end position="236"/>
    </location>
</feature>
<sequence>MLAELHARHGLSVEDARVVHQHSNTAVALPAEGLLVRIAGGTGKKAAVQASVRVCRWLAGRDFPCVEPVQIEPLDAGGAVVSLWKLLDVVDEPRPTGADLGSIVRQLHAQPVLPVALAPLNDPLHSVSVAVREGTGGMSRTDADWLQDRIEHMRAVWAGLKAVLPQGLVHGDAHPGNLIRTREGRVVLGDWDHVAYGPREWDLVQIHYMARRFRRYDGDDVQVFTDAYGWDVTTWQGCEDLIAIRELSGLSPYIRRAAHESWAAEEIAYRVSCLRSGDRTTTWNSPRT</sequence>
<organism evidence="2 3">
    <name type="scientific">Actinomadura adrarensis</name>
    <dbReference type="NCBI Taxonomy" id="1819600"/>
    <lineage>
        <taxon>Bacteria</taxon>
        <taxon>Bacillati</taxon>
        <taxon>Actinomycetota</taxon>
        <taxon>Actinomycetes</taxon>
        <taxon>Streptosporangiales</taxon>
        <taxon>Thermomonosporaceae</taxon>
        <taxon>Actinomadura</taxon>
    </lineage>
</organism>